<keyword evidence="1 3" id="KW-0812">Transmembrane</keyword>
<evidence type="ECO:0000259" key="2">
    <source>
        <dbReference type="PROSITE" id="PS51831"/>
    </source>
</evidence>
<dbReference type="SUPFAM" id="SSF109604">
    <property type="entry name" value="HD-domain/PDEase-like"/>
    <property type="match status" value="1"/>
</dbReference>
<dbReference type="Proteomes" id="UP000217805">
    <property type="component" value="Chromosome"/>
</dbReference>
<dbReference type="InterPro" id="IPR006674">
    <property type="entry name" value="HD_domain"/>
</dbReference>
<feature type="transmembrane region" description="Helical" evidence="1">
    <location>
        <begin position="291"/>
        <end position="308"/>
    </location>
</feature>
<dbReference type="Pfam" id="PF07698">
    <property type="entry name" value="7TM-7TMR_HD"/>
    <property type="match status" value="1"/>
</dbReference>
<name>A0ABM7EXT1_9FLAO</name>
<dbReference type="InterPro" id="IPR011624">
    <property type="entry name" value="Metal-dep_PHydrolase_7TM_extra"/>
</dbReference>
<keyword evidence="1" id="KW-1133">Transmembrane helix</keyword>
<feature type="transmembrane region" description="Helical" evidence="1">
    <location>
        <begin position="12"/>
        <end position="30"/>
    </location>
</feature>
<dbReference type="Gene3D" id="1.10.3210.10">
    <property type="entry name" value="Hypothetical protein af1432"/>
    <property type="match status" value="1"/>
</dbReference>
<feature type="transmembrane region" description="Helical" evidence="1">
    <location>
        <begin position="338"/>
        <end position="370"/>
    </location>
</feature>
<gene>
    <name evidence="3" type="ORF">BPAY_029</name>
</gene>
<feature type="transmembrane region" description="Helical" evidence="1">
    <location>
        <begin position="315"/>
        <end position="332"/>
    </location>
</feature>
<sequence>MANFFKFYNKNIAYKILVLIIAVLLLTFFFPKKKIMKYEFLEGKTWSYENLFSPFNFLVPKNSQDIDLEIQKLKKHQEIFCIKNEKTVKNIKKKLKKISIIRNNKHYNQIVHRIINTIYKYGYLDNYDNFTKQNKNSIIFLKKDKSWIPILYQKIITYDKINDLLEKNFRKKSNHGIRILKKILRKIIEPNLFYSQYYTDFFLKKKIQSIKKIKYSFTKGDNIINSNEIISKNKFQILSSFKKEYENKIWNNKKYYCLVIGYFFIISMILTLFMLYVFYFENKIFQNNRKLNFLIINILLISLITIMILKYKSKILYIIPFCILPISVRAFFNLNLSIFIHLITILLLSLITPNSFEFIFLQMIAGFLVMLTKKNISKMENLFIAAVKITITYITTFSLLTLIREGSLEKISWDTFSLFFFSGILTTLFVHPLIFLFEKLLNLTSDISLLELSDTSTPILRLLSQKAPGTLQHVLTVANIAEETAVAIGANSLLVRIGSIYHDIGKIKKPKYFIENQQNIINPHQKLSPKQSAKIILEHVSIGVKLAKKYHLPDSITDFIRTHHGNSIVYSFYEKQKKIYPNIKVDKKQFQYSGPKPFSKETAIVMIADSIEAASKSIKNPSDKDLENLVENIIEKQKIENQFSNADITLKEIEKVKQVLKKKLKNIYHTRII</sequence>
<feature type="domain" description="HD" evidence="2">
    <location>
        <begin position="470"/>
        <end position="614"/>
    </location>
</feature>
<evidence type="ECO:0000313" key="3">
    <source>
        <dbReference type="EMBL" id="BAR91792.1"/>
    </source>
</evidence>
<keyword evidence="1" id="KW-0472">Membrane</keyword>
<feature type="transmembrane region" description="Helical" evidence="1">
    <location>
        <begin position="255"/>
        <end position="279"/>
    </location>
</feature>
<evidence type="ECO:0000313" key="4">
    <source>
        <dbReference type="Proteomes" id="UP000217805"/>
    </source>
</evidence>
<keyword evidence="4" id="KW-1185">Reference proteome</keyword>
<dbReference type="EMBL" id="AP014609">
    <property type="protein sequence ID" value="BAR91792.1"/>
    <property type="molecule type" value="Genomic_DNA"/>
</dbReference>
<reference evidence="3 4" key="1">
    <citation type="journal article" date="2015" name="Microbes Environ.">
        <title>An Efficient Strategy Developed for Next-Generation Sequencing of Endosymbiont Genomes Performed Using Crude DNA Isolated from Host Tissues: A Case Study of Blattabacterium cuenoti Inhabiting the Fat Bodies of Cockroaches.</title>
        <authorList>
            <person name="Kinjo Y."/>
            <person name="Saitoh S."/>
            <person name="Tokuda G."/>
        </authorList>
    </citation>
    <scope>NUCLEOTIDE SEQUENCE [LARGE SCALE GENOMIC DNA]</scope>
    <source>
        <strain evidence="3 4">BPAY</strain>
    </source>
</reference>
<accession>A0ABM7EXT1</accession>
<feature type="transmembrane region" description="Helical" evidence="1">
    <location>
        <begin position="415"/>
        <end position="437"/>
    </location>
</feature>
<dbReference type="InterPro" id="IPR011621">
    <property type="entry name" value="Metal-dep_PHydrolase_7TM_intra"/>
</dbReference>
<dbReference type="PANTHER" id="PTHR36442:SF1">
    <property type="entry name" value="CYCLIC-DI-AMP PHOSPHODIESTERASE PGPH"/>
    <property type="match status" value="1"/>
</dbReference>
<dbReference type="PANTHER" id="PTHR36442">
    <property type="entry name" value="CYCLIC-DI-AMP PHOSPHODIESTERASE PGPH"/>
    <property type="match status" value="1"/>
</dbReference>
<proteinExistence type="predicted"/>
<dbReference type="InterPro" id="IPR006675">
    <property type="entry name" value="HDIG_dom"/>
</dbReference>
<organism evidence="3 4">
    <name type="scientific">Blattabacterium cuenoti BPAY</name>
    <dbReference type="NCBI Taxonomy" id="1457031"/>
    <lineage>
        <taxon>Bacteria</taxon>
        <taxon>Pseudomonadati</taxon>
        <taxon>Bacteroidota</taxon>
        <taxon>Flavobacteriia</taxon>
        <taxon>Flavobacteriales</taxon>
        <taxon>Blattabacteriaceae</taxon>
        <taxon>Blattabacterium</taxon>
    </lineage>
</organism>
<dbReference type="InterPro" id="IPR052722">
    <property type="entry name" value="PgpH_phosphodiesterase"/>
</dbReference>
<dbReference type="InterPro" id="IPR003607">
    <property type="entry name" value="HD/PDEase_dom"/>
</dbReference>
<dbReference type="Pfam" id="PF07697">
    <property type="entry name" value="7TMR-HDED"/>
    <property type="match status" value="1"/>
</dbReference>
<feature type="transmembrane region" description="Helical" evidence="1">
    <location>
        <begin position="382"/>
        <end position="403"/>
    </location>
</feature>
<dbReference type="NCBIfam" id="TIGR00277">
    <property type="entry name" value="HDIG"/>
    <property type="match status" value="1"/>
</dbReference>
<dbReference type="CDD" id="cd00077">
    <property type="entry name" value="HDc"/>
    <property type="match status" value="1"/>
</dbReference>
<dbReference type="Pfam" id="PF01966">
    <property type="entry name" value="HD"/>
    <property type="match status" value="1"/>
</dbReference>
<protein>
    <submittedName>
        <fullName evidence="3">Transmembrane HD family protein</fullName>
    </submittedName>
</protein>
<dbReference type="SMART" id="SM00471">
    <property type="entry name" value="HDc"/>
    <property type="match status" value="1"/>
</dbReference>
<evidence type="ECO:0000256" key="1">
    <source>
        <dbReference type="SAM" id="Phobius"/>
    </source>
</evidence>
<dbReference type="PROSITE" id="PS51831">
    <property type="entry name" value="HD"/>
    <property type="match status" value="1"/>
</dbReference>